<evidence type="ECO:0000256" key="1">
    <source>
        <dbReference type="SAM" id="SignalP"/>
    </source>
</evidence>
<gene>
    <name evidence="3" type="ORF">GCM10010844_35280</name>
</gene>
<dbReference type="Proteomes" id="UP000604341">
    <property type="component" value="Unassembled WGS sequence"/>
</dbReference>
<evidence type="ECO:0000259" key="2">
    <source>
        <dbReference type="Pfam" id="PF14326"/>
    </source>
</evidence>
<evidence type="ECO:0000313" key="3">
    <source>
        <dbReference type="EMBL" id="GGL13384.1"/>
    </source>
</evidence>
<evidence type="ECO:0000313" key="4">
    <source>
        <dbReference type="Proteomes" id="UP000604341"/>
    </source>
</evidence>
<sequence length="304" mass="32284">MKTKLFLTVLSATLGLGGPALAAPTLSAQSIIVNPVATDLSVKVWTDRDSSGAGTPSYRPGDKIRLFTSVNQDAYVYLFNVDPQGQVDLILPNRFQGGANFLKANTVKAFPSAGDPFTFDIAAPYGVNKVLALASRTPLNLDQIASFKSQNSFASVTVSGQAGLAQALSIVVTPVPQNSWVTDTAFYAVAAPTATAAPLRTAPAAAPTAAQPAPRTAQALSVTVQPASPWGNAREWSTTVANQADLRALHDRYAAFLRAEGYTLTELKSKPSEVHSEYRRANGGKAELTVKRKGNRVEIKVERR</sequence>
<comment type="caution">
    <text evidence="3">The sequence shown here is derived from an EMBL/GenBank/DDBJ whole genome shotgun (WGS) entry which is preliminary data.</text>
</comment>
<accession>A0ABQ2FP95</accession>
<dbReference type="Pfam" id="PF14326">
    <property type="entry name" value="DUF4384"/>
    <property type="match status" value="1"/>
</dbReference>
<dbReference type="PANTHER" id="PTHR36194:SF1">
    <property type="entry name" value="S-LAYER-LIKE PROTEIN"/>
    <property type="match status" value="1"/>
</dbReference>
<feature type="domain" description="DUF4384" evidence="2">
    <location>
        <begin position="57"/>
        <end position="138"/>
    </location>
</feature>
<feature type="signal peptide" evidence="1">
    <location>
        <begin position="1"/>
        <end position="22"/>
    </location>
</feature>
<dbReference type="PANTHER" id="PTHR36194">
    <property type="entry name" value="S-LAYER-LIKE PROTEIN"/>
    <property type="match status" value="1"/>
</dbReference>
<reference evidence="4" key="1">
    <citation type="journal article" date="2019" name="Int. J. Syst. Evol. Microbiol.">
        <title>The Global Catalogue of Microorganisms (GCM) 10K type strain sequencing project: providing services to taxonomists for standard genome sequencing and annotation.</title>
        <authorList>
            <consortium name="The Broad Institute Genomics Platform"/>
            <consortium name="The Broad Institute Genome Sequencing Center for Infectious Disease"/>
            <person name="Wu L."/>
            <person name="Ma J."/>
        </authorList>
    </citation>
    <scope>NUCLEOTIDE SEQUENCE [LARGE SCALE GENOMIC DNA]</scope>
    <source>
        <strain evidence="4">JCM 19173</strain>
    </source>
</reference>
<organism evidence="3 4">
    <name type="scientific">Deinococcus radiotolerans</name>
    <dbReference type="NCBI Taxonomy" id="1309407"/>
    <lineage>
        <taxon>Bacteria</taxon>
        <taxon>Thermotogati</taxon>
        <taxon>Deinococcota</taxon>
        <taxon>Deinococci</taxon>
        <taxon>Deinococcales</taxon>
        <taxon>Deinococcaceae</taxon>
        <taxon>Deinococcus</taxon>
    </lineage>
</organism>
<keyword evidence="4" id="KW-1185">Reference proteome</keyword>
<proteinExistence type="predicted"/>
<dbReference type="InterPro" id="IPR025493">
    <property type="entry name" value="DUF4384"/>
</dbReference>
<keyword evidence="1" id="KW-0732">Signal</keyword>
<dbReference type="EMBL" id="BMPE01000016">
    <property type="protein sequence ID" value="GGL13384.1"/>
    <property type="molecule type" value="Genomic_DNA"/>
</dbReference>
<feature type="chain" id="PRO_5047517946" evidence="1">
    <location>
        <begin position="23"/>
        <end position="304"/>
    </location>
</feature>
<name>A0ABQ2FP95_9DEIO</name>
<dbReference type="RefSeq" id="WP_189070292.1">
    <property type="nucleotide sequence ID" value="NZ_BMPE01000016.1"/>
</dbReference>
<protein>
    <submittedName>
        <fullName evidence="3">S-layer protein</fullName>
    </submittedName>
</protein>